<dbReference type="RefSeq" id="WP_185661359.1">
    <property type="nucleotide sequence ID" value="NZ_CAWPOO010000013.1"/>
</dbReference>
<dbReference type="AlphaFoldDB" id="A0A7X1B8F3"/>
<dbReference type="EMBL" id="JACHVC010000013">
    <property type="protein sequence ID" value="MBC2607472.1"/>
    <property type="molecule type" value="Genomic_DNA"/>
</dbReference>
<feature type="region of interest" description="Disordered" evidence="1">
    <location>
        <begin position="75"/>
        <end position="117"/>
    </location>
</feature>
<evidence type="ECO:0000313" key="2">
    <source>
        <dbReference type="EMBL" id="MBC2607472.1"/>
    </source>
</evidence>
<name>A0A7X1B8F3_9BACT</name>
<accession>A0A7X1B8F3</accession>
<feature type="compositionally biased region" description="Low complexity" evidence="1">
    <location>
        <begin position="88"/>
        <end position="97"/>
    </location>
</feature>
<dbReference type="Proteomes" id="UP000526501">
    <property type="component" value="Unassembled WGS sequence"/>
</dbReference>
<comment type="caution">
    <text evidence="2">The sequence shown here is derived from an EMBL/GenBank/DDBJ whole genome shotgun (WGS) entry which is preliminary data.</text>
</comment>
<evidence type="ECO:0000256" key="1">
    <source>
        <dbReference type="SAM" id="MobiDB-lite"/>
    </source>
</evidence>
<feature type="compositionally biased region" description="Basic residues" evidence="1">
    <location>
        <begin position="98"/>
        <end position="111"/>
    </location>
</feature>
<sequence length="176" mass="19858">MREEFENWVRKALSQESASTPAVRKRVYGNLRVRLQESFSQRSPLPTQEEIERSYSSLEAAIEKIELEILSNRSGSQTGATYPKEAPPAHASATAKARPTKKKAAKTKGKKLLSETKAKKAGGGKFKSWLFGLVCGFAVFYGWQRWEKAKLDEAVRKIDIEEGDALWKTIRRVRGQ</sequence>
<gene>
    <name evidence="2" type="ORF">H5P27_15575</name>
</gene>
<keyword evidence="3" id="KW-1185">Reference proteome</keyword>
<protein>
    <submittedName>
        <fullName evidence="2">Uncharacterized protein</fullName>
    </submittedName>
</protein>
<evidence type="ECO:0000313" key="3">
    <source>
        <dbReference type="Proteomes" id="UP000526501"/>
    </source>
</evidence>
<proteinExistence type="predicted"/>
<reference evidence="2 3" key="1">
    <citation type="submission" date="2020-07" db="EMBL/GenBank/DDBJ databases">
        <authorList>
            <person name="Feng X."/>
        </authorList>
    </citation>
    <scope>NUCLEOTIDE SEQUENCE [LARGE SCALE GENOMIC DNA]</scope>
    <source>
        <strain evidence="2 3">JCM23202</strain>
    </source>
</reference>
<organism evidence="2 3">
    <name type="scientific">Pelagicoccus albus</name>
    <dbReference type="NCBI Taxonomy" id="415222"/>
    <lineage>
        <taxon>Bacteria</taxon>
        <taxon>Pseudomonadati</taxon>
        <taxon>Verrucomicrobiota</taxon>
        <taxon>Opitutia</taxon>
        <taxon>Puniceicoccales</taxon>
        <taxon>Pelagicoccaceae</taxon>
        <taxon>Pelagicoccus</taxon>
    </lineage>
</organism>